<proteinExistence type="predicted"/>
<dbReference type="InterPro" id="IPR029046">
    <property type="entry name" value="LolA/LolB/LppX"/>
</dbReference>
<name>A0A1H5PHX4_9MICC</name>
<dbReference type="AlphaFoldDB" id="A0A1H5PHX4"/>
<dbReference type="EMBL" id="FNTV01000002">
    <property type="protein sequence ID" value="SEF12798.1"/>
    <property type="molecule type" value="Genomic_DNA"/>
</dbReference>
<evidence type="ECO:0008006" key="3">
    <source>
        <dbReference type="Google" id="ProtNLM"/>
    </source>
</evidence>
<organism evidence="1 2">
    <name type="scientific">Arthrobacter alpinus</name>
    <dbReference type="NCBI Taxonomy" id="656366"/>
    <lineage>
        <taxon>Bacteria</taxon>
        <taxon>Bacillati</taxon>
        <taxon>Actinomycetota</taxon>
        <taxon>Actinomycetes</taxon>
        <taxon>Micrococcales</taxon>
        <taxon>Micrococcaceae</taxon>
        <taxon>Arthrobacter</taxon>
    </lineage>
</organism>
<accession>A0A1H5PHX4</accession>
<dbReference type="Gene3D" id="2.50.20.20">
    <property type="match status" value="1"/>
</dbReference>
<dbReference type="Proteomes" id="UP000182725">
    <property type="component" value="Unassembled WGS sequence"/>
</dbReference>
<reference evidence="1 2" key="1">
    <citation type="submission" date="2016-10" db="EMBL/GenBank/DDBJ databases">
        <authorList>
            <person name="de Groot N.N."/>
        </authorList>
    </citation>
    <scope>NUCLEOTIDE SEQUENCE [LARGE SCALE GENOMIC DNA]</scope>
    <source>
        <strain evidence="1 2">DSM 22274</strain>
    </source>
</reference>
<sequence>MQAPADAASLAKTVQEAASKITTVSFTSEVSAAGQSISGKGQQKMSGGKLEAANISQTMGEIGQIEMILVDSKVYLKLPAAMKATTDGKPWVEVSEASSDPTIAAMWTSLKPTLETSPVDTYSNFIQATSSVTHVGAEVVDGVKTNHYIVDVDPSKLPAGSQEKTQLEAAGLTSIPTEMWIDESGRPVKLTQKLAVQGQALSTTMTFSDYGSPADISAPPAGEISTS</sequence>
<evidence type="ECO:0000313" key="2">
    <source>
        <dbReference type="Proteomes" id="UP000182725"/>
    </source>
</evidence>
<dbReference type="SUPFAM" id="SSF89392">
    <property type="entry name" value="Prokaryotic lipoproteins and lipoprotein localization factors"/>
    <property type="match status" value="1"/>
</dbReference>
<evidence type="ECO:0000313" key="1">
    <source>
        <dbReference type="EMBL" id="SEF12798.1"/>
    </source>
</evidence>
<dbReference type="RefSeq" id="WP_074713763.1">
    <property type="nucleotide sequence ID" value="NZ_FNTV01000002.1"/>
</dbReference>
<gene>
    <name evidence="1" type="ORF">SAMN04489740_4288</name>
</gene>
<protein>
    <recommendedName>
        <fullName evidence="3">LppX_LprAFG lipoprotein</fullName>
    </recommendedName>
</protein>